<feature type="non-terminal residue" evidence="1">
    <location>
        <position position="1"/>
    </location>
</feature>
<organism evidence="1 2">
    <name type="scientific">Trifolium pratense</name>
    <name type="common">Red clover</name>
    <dbReference type="NCBI Taxonomy" id="57577"/>
    <lineage>
        <taxon>Eukaryota</taxon>
        <taxon>Viridiplantae</taxon>
        <taxon>Streptophyta</taxon>
        <taxon>Embryophyta</taxon>
        <taxon>Tracheophyta</taxon>
        <taxon>Spermatophyta</taxon>
        <taxon>Magnoliopsida</taxon>
        <taxon>eudicotyledons</taxon>
        <taxon>Gunneridae</taxon>
        <taxon>Pentapetalae</taxon>
        <taxon>rosids</taxon>
        <taxon>fabids</taxon>
        <taxon>Fabales</taxon>
        <taxon>Fabaceae</taxon>
        <taxon>Papilionoideae</taxon>
        <taxon>50 kb inversion clade</taxon>
        <taxon>NPAAA clade</taxon>
        <taxon>Hologalegina</taxon>
        <taxon>IRL clade</taxon>
        <taxon>Trifolieae</taxon>
        <taxon>Trifolium</taxon>
    </lineage>
</organism>
<evidence type="ECO:0000313" key="2">
    <source>
        <dbReference type="Proteomes" id="UP000236291"/>
    </source>
</evidence>
<name>A0A2K3M9P8_TRIPR</name>
<reference evidence="1 2" key="1">
    <citation type="journal article" date="2014" name="Am. J. Bot.">
        <title>Genome assembly and annotation for red clover (Trifolium pratense; Fabaceae).</title>
        <authorList>
            <person name="Istvanek J."/>
            <person name="Jaros M."/>
            <person name="Krenek A."/>
            <person name="Repkova J."/>
        </authorList>
    </citation>
    <scope>NUCLEOTIDE SEQUENCE [LARGE SCALE GENOMIC DNA]</scope>
    <source>
        <strain evidence="2">cv. Tatra</strain>
        <tissue evidence="1">Young leaves</tissue>
    </source>
</reference>
<dbReference type="Proteomes" id="UP000236291">
    <property type="component" value="Unassembled WGS sequence"/>
</dbReference>
<gene>
    <name evidence="1" type="ORF">L195_g043596</name>
</gene>
<dbReference type="EMBL" id="ASHM01054008">
    <property type="protein sequence ID" value="PNX87507.1"/>
    <property type="molecule type" value="Genomic_DNA"/>
</dbReference>
<accession>A0A2K3M9P8</accession>
<dbReference type="AlphaFoldDB" id="A0A2K3M9P8"/>
<reference evidence="1 2" key="2">
    <citation type="journal article" date="2017" name="Front. Plant Sci.">
        <title>Gene Classification and Mining of Molecular Markers Useful in Red Clover (Trifolium pratense) Breeding.</title>
        <authorList>
            <person name="Istvanek J."/>
            <person name="Dluhosova J."/>
            <person name="Dluhos P."/>
            <person name="Patkova L."/>
            <person name="Nedelnik J."/>
            <person name="Repkova J."/>
        </authorList>
    </citation>
    <scope>NUCLEOTIDE SEQUENCE [LARGE SCALE GENOMIC DNA]</scope>
    <source>
        <strain evidence="2">cv. Tatra</strain>
        <tissue evidence="1">Young leaves</tissue>
    </source>
</reference>
<sequence>RHSKRMATVLTQWDHPNVEGARRQVSGTIFHPQPVLEEKGRYHELQAA</sequence>
<evidence type="ECO:0000313" key="1">
    <source>
        <dbReference type="EMBL" id="PNX87507.1"/>
    </source>
</evidence>
<protein>
    <submittedName>
        <fullName evidence="1">Uncharacterized protein</fullName>
    </submittedName>
</protein>
<proteinExistence type="predicted"/>
<comment type="caution">
    <text evidence="1">The sequence shown here is derived from an EMBL/GenBank/DDBJ whole genome shotgun (WGS) entry which is preliminary data.</text>
</comment>